<dbReference type="Proteomes" id="UP000193083">
    <property type="component" value="Unassembled WGS sequence"/>
</dbReference>
<evidence type="ECO:0000313" key="1">
    <source>
        <dbReference type="EMBL" id="SMH30175.1"/>
    </source>
</evidence>
<dbReference type="Pfam" id="PF12599">
    <property type="entry name" value="DUF3768"/>
    <property type="match status" value="1"/>
</dbReference>
<gene>
    <name evidence="1" type="ORF">SAMN02982922_1013</name>
</gene>
<organism evidence="1 2">
    <name type="scientific">Mesorhizobium australicum</name>
    <dbReference type="NCBI Taxonomy" id="536018"/>
    <lineage>
        <taxon>Bacteria</taxon>
        <taxon>Pseudomonadati</taxon>
        <taxon>Pseudomonadota</taxon>
        <taxon>Alphaproteobacteria</taxon>
        <taxon>Hyphomicrobiales</taxon>
        <taxon>Phyllobacteriaceae</taxon>
        <taxon>Mesorhizobium</taxon>
    </lineage>
</organism>
<dbReference type="EMBL" id="FXBL01000004">
    <property type="protein sequence ID" value="SMH30175.1"/>
    <property type="molecule type" value="Genomic_DNA"/>
</dbReference>
<dbReference type="InterPro" id="IPR022243">
    <property type="entry name" value="DUF3768"/>
</dbReference>
<dbReference type="RefSeq" id="WP_085463147.1">
    <property type="nucleotide sequence ID" value="NZ_FXBL01000004.1"/>
</dbReference>
<evidence type="ECO:0000313" key="2">
    <source>
        <dbReference type="Proteomes" id="UP000193083"/>
    </source>
</evidence>
<dbReference type="OrthoDB" id="1495368at2"/>
<evidence type="ECO:0008006" key="3">
    <source>
        <dbReference type="Google" id="ProtNLM"/>
    </source>
</evidence>
<sequence length="109" mass="12297">MSAALTVAGLNDLFRETFLTGRVVLTDGIASLPDDLREAVITRVRTFDAFSPDDDPYGEHDCGAFDQPGVGKVFWKIDCYDPEYRHRNEDPADPKVTRRVLTIMLAEEY</sequence>
<dbReference type="AlphaFoldDB" id="A0A1X7MZ32"/>
<keyword evidence="2" id="KW-1185">Reference proteome</keyword>
<accession>A0A1X7MZ32</accession>
<protein>
    <recommendedName>
        <fullName evidence="3">DUF3768 domain-containing protein</fullName>
    </recommendedName>
</protein>
<name>A0A1X7MZ32_9HYPH</name>
<proteinExistence type="predicted"/>
<reference evidence="2" key="1">
    <citation type="submission" date="2017-04" db="EMBL/GenBank/DDBJ databases">
        <authorList>
            <person name="Varghese N."/>
            <person name="Submissions S."/>
        </authorList>
    </citation>
    <scope>NUCLEOTIDE SEQUENCE [LARGE SCALE GENOMIC DNA]</scope>
    <source>
        <strain evidence="2">B5P</strain>
    </source>
</reference>